<evidence type="ECO:0008006" key="5">
    <source>
        <dbReference type="Google" id="ProtNLM"/>
    </source>
</evidence>
<dbReference type="RefSeq" id="XP_031022048.1">
    <property type="nucleotide sequence ID" value="XM_031171990.1"/>
</dbReference>
<keyword evidence="2" id="KW-0812">Transmembrane</keyword>
<keyword evidence="2" id="KW-0472">Membrane</keyword>
<dbReference type="InterPro" id="IPR010718">
    <property type="entry name" value="DUF1294"/>
</dbReference>
<evidence type="ECO:0000313" key="3">
    <source>
        <dbReference type="EMBL" id="TPX30373.1"/>
    </source>
</evidence>
<name>A0A507BYM6_9FUNG</name>
<evidence type="ECO:0000313" key="4">
    <source>
        <dbReference type="Proteomes" id="UP000319731"/>
    </source>
</evidence>
<reference evidence="3 4" key="1">
    <citation type="journal article" date="2019" name="Sci. Rep.">
        <title>Comparative genomics of chytrid fungi reveal insights into the obligate biotrophic and pathogenic lifestyle of Synchytrium endobioticum.</title>
        <authorList>
            <person name="van de Vossenberg B.T.L.H."/>
            <person name="Warris S."/>
            <person name="Nguyen H.D.T."/>
            <person name="van Gent-Pelzer M.P.E."/>
            <person name="Joly D.L."/>
            <person name="van de Geest H.C."/>
            <person name="Bonants P.J.M."/>
            <person name="Smith D.S."/>
            <person name="Levesque C.A."/>
            <person name="van der Lee T.A.J."/>
        </authorList>
    </citation>
    <scope>NUCLEOTIDE SEQUENCE [LARGE SCALE GENOMIC DNA]</scope>
    <source>
        <strain evidence="3 4">JEL517</strain>
    </source>
</reference>
<evidence type="ECO:0000256" key="2">
    <source>
        <dbReference type="SAM" id="Phobius"/>
    </source>
</evidence>
<gene>
    <name evidence="3" type="ORF">SmJEL517_g06064</name>
</gene>
<comment type="caution">
    <text evidence="3">The sequence shown here is derived from an EMBL/GenBank/DDBJ whole genome shotgun (WGS) entry which is preliminary data.</text>
</comment>
<dbReference type="OrthoDB" id="10259680at2759"/>
<keyword evidence="4" id="KW-1185">Reference proteome</keyword>
<accession>A0A507BYM6</accession>
<feature type="transmembrane region" description="Helical" evidence="2">
    <location>
        <begin position="118"/>
        <end position="137"/>
    </location>
</feature>
<proteinExistence type="predicted"/>
<dbReference type="EMBL" id="QEAO01000073">
    <property type="protein sequence ID" value="TPX30373.1"/>
    <property type="molecule type" value="Genomic_DNA"/>
</dbReference>
<protein>
    <recommendedName>
        <fullName evidence="5">DUF1294 domain-containing protein</fullName>
    </recommendedName>
</protein>
<feature type="transmembrane region" description="Helical" evidence="2">
    <location>
        <begin position="48"/>
        <end position="69"/>
    </location>
</feature>
<dbReference type="GeneID" id="42007287"/>
<sequence>MNGLRFFTRLYSNGPARRPNRRTKQPAEPPFQQQFQQQPQTSSPASTALLYMVGGYLAVINAASFGLFWYDKEMARAKKWRVPEKTLQLSALAGGWIGGMFAMTTFKHKTVKTEFRIPYFICTGLNMIMLTGLAYTYRRHPALLKYLGHL</sequence>
<feature type="region of interest" description="Disordered" evidence="1">
    <location>
        <begin position="12"/>
        <end position="40"/>
    </location>
</feature>
<dbReference type="Proteomes" id="UP000319731">
    <property type="component" value="Unassembled WGS sequence"/>
</dbReference>
<keyword evidence="2" id="KW-1133">Transmembrane helix</keyword>
<dbReference type="AlphaFoldDB" id="A0A507BYM6"/>
<feature type="compositionally biased region" description="Low complexity" evidence="1">
    <location>
        <begin position="30"/>
        <end position="40"/>
    </location>
</feature>
<organism evidence="3 4">
    <name type="scientific">Synchytrium microbalum</name>
    <dbReference type="NCBI Taxonomy" id="1806994"/>
    <lineage>
        <taxon>Eukaryota</taxon>
        <taxon>Fungi</taxon>
        <taxon>Fungi incertae sedis</taxon>
        <taxon>Chytridiomycota</taxon>
        <taxon>Chytridiomycota incertae sedis</taxon>
        <taxon>Chytridiomycetes</taxon>
        <taxon>Synchytriales</taxon>
        <taxon>Synchytriaceae</taxon>
        <taxon>Synchytrium</taxon>
    </lineage>
</organism>
<dbReference type="Pfam" id="PF06961">
    <property type="entry name" value="DUF1294"/>
    <property type="match status" value="1"/>
</dbReference>
<evidence type="ECO:0000256" key="1">
    <source>
        <dbReference type="SAM" id="MobiDB-lite"/>
    </source>
</evidence>